<evidence type="ECO:0000313" key="1">
    <source>
        <dbReference type="EMBL" id="TWT99048.1"/>
    </source>
</evidence>
<proteinExistence type="predicted"/>
<reference evidence="1 2" key="1">
    <citation type="submission" date="2019-02" db="EMBL/GenBank/DDBJ databases">
        <title>Deep-cultivation of Planctomycetes and their phenomic and genomic characterization uncovers novel biology.</title>
        <authorList>
            <person name="Wiegand S."/>
            <person name="Jogler M."/>
            <person name="Boedeker C."/>
            <person name="Pinto D."/>
            <person name="Vollmers J."/>
            <person name="Rivas-Marin E."/>
            <person name="Kohn T."/>
            <person name="Peeters S.H."/>
            <person name="Heuer A."/>
            <person name="Rast P."/>
            <person name="Oberbeckmann S."/>
            <person name="Bunk B."/>
            <person name="Jeske O."/>
            <person name="Meyerdierks A."/>
            <person name="Storesund J.E."/>
            <person name="Kallscheuer N."/>
            <person name="Luecker S."/>
            <person name="Lage O.M."/>
            <person name="Pohl T."/>
            <person name="Merkel B.J."/>
            <person name="Hornburger P."/>
            <person name="Mueller R.-W."/>
            <person name="Bruemmer F."/>
            <person name="Labrenz M."/>
            <person name="Spormann A.M."/>
            <person name="Op Den Camp H."/>
            <person name="Overmann J."/>
            <person name="Amann R."/>
            <person name="Jetten M.S.M."/>
            <person name="Mascher T."/>
            <person name="Medema M.H."/>
            <person name="Devos D.P."/>
            <person name="Kaster A.-K."/>
            <person name="Ovreas L."/>
            <person name="Rohde M."/>
            <person name="Galperin M.Y."/>
            <person name="Jogler C."/>
        </authorList>
    </citation>
    <scope>NUCLEOTIDE SEQUENCE [LARGE SCALE GENOMIC DNA]</scope>
    <source>
        <strain evidence="1 2">Pla100</strain>
    </source>
</reference>
<dbReference type="AlphaFoldDB" id="A0A5C6AIH6"/>
<comment type="caution">
    <text evidence="1">The sequence shown here is derived from an EMBL/GenBank/DDBJ whole genome shotgun (WGS) entry which is preliminary data.</text>
</comment>
<sequence>MDRSFSIRMPNWQQGWRALRKSRVWLFIHPVARFWLFFDQEPCSTGGGFV</sequence>
<evidence type="ECO:0000313" key="2">
    <source>
        <dbReference type="Proteomes" id="UP000316213"/>
    </source>
</evidence>
<dbReference type="EMBL" id="SJPM01000003">
    <property type="protein sequence ID" value="TWT99048.1"/>
    <property type="molecule type" value="Genomic_DNA"/>
</dbReference>
<dbReference type="Proteomes" id="UP000316213">
    <property type="component" value="Unassembled WGS sequence"/>
</dbReference>
<protein>
    <submittedName>
        <fullName evidence="1">Uncharacterized protein</fullName>
    </submittedName>
</protein>
<accession>A0A5C6AIH6</accession>
<keyword evidence="2" id="KW-1185">Reference proteome</keyword>
<organism evidence="1 2">
    <name type="scientific">Neorhodopirellula pilleata</name>
    <dbReference type="NCBI Taxonomy" id="2714738"/>
    <lineage>
        <taxon>Bacteria</taxon>
        <taxon>Pseudomonadati</taxon>
        <taxon>Planctomycetota</taxon>
        <taxon>Planctomycetia</taxon>
        <taxon>Pirellulales</taxon>
        <taxon>Pirellulaceae</taxon>
        <taxon>Neorhodopirellula</taxon>
    </lineage>
</organism>
<gene>
    <name evidence="1" type="ORF">Pla100_22220</name>
</gene>
<name>A0A5C6AIH6_9BACT</name>